<dbReference type="InterPro" id="IPR035994">
    <property type="entry name" value="Nucleoside_phosphorylase_sf"/>
</dbReference>
<dbReference type="GO" id="GO:0005829">
    <property type="term" value="C:cytosol"/>
    <property type="evidence" value="ECO:0007669"/>
    <property type="project" value="TreeGrafter"/>
</dbReference>
<dbReference type="EMBL" id="CAEZXP010000004">
    <property type="protein sequence ID" value="CAB4701520.1"/>
    <property type="molecule type" value="Genomic_DNA"/>
</dbReference>
<reference evidence="2" key="1">
    <citation type="submission" date="2020-05" db="EMBL/GenBank/DDBJ databases">
        <authorList>
            <person name="Chiriac C."/>
            <person name="Salcher M."/>
            <person name="Ghai R."/>
            <person name="Kavagutti S V."/>
        </authorList>
    </citation>
    <scope>NUCLEOTIDE SEQUENCE</scope>
</reference>
<dbReference type="GO" id="GO:0009116">
    <property type="term" value="P:nucleoside metabolic process"/>
    <property type="evidence" value="ECO:0007669"/>
    <property type="project" value="InterPro"/>
</dbReference>
<dbReference type="GO" id="GO:0008782">
    <property type="term" value="F:adenosylhomocysteine nucleosidase activity"/>
    <property type="evidence" value="ECO:0007669"/>
    <property type="project" value="TreeGrafter"/>
</dbReference>
<evidence type="ECO:0000259" key="1">
    <source>
        <dbReference type="Pfam" id="PF01048"/>
    </source>
</evidence>
<gene>
    <name evidence="2" type="ORF">UFOPK2399_01394</name>
</gene>
<dbReference type="PANTHER" id="PTHR46832">
    <property type="entry name" value="5'-METHYLTHIOADENOSINE/S-ADENOSYLHOMOCYSTEINE NUCLEOSIDASE"/>
    <property type="match status" value="1"/>
</dbReference>
<dbReference type="SUPFAM" id="SSF53167">
    <property type="entry name" value="Purine and uridine phosphorylases"/>
    <property type="match status" value="1"/>
</dbReference>
<organism evidence="2">
    <name type="scientific">freshwater metagenome</name>
    <dbReference type="NCBI Taxonomy" id="449393"/>
    <lineage>
        <taxon>unclassified sequences</taxon>
        <taxon>metagenomes</taxon>
        <taxon>ecological metagenomes</taxon>
    </lineage>
</organism>
<sequence>MLVIAATARELGKTRNGVACGVGPVDAAAVTAAVIAERRPRAVLHVGLAGVRGYMGPELVIGSDAVYCDSDSNLVTKRVDPDPVLLARARSAFPGARVCTIGMSGSVGGTTGVDVEAMEGFSVLRACGFAGVPAIEVRAVCNDVDEPDRSKWEFEKALTLLHDAIPHLLVALDG</sequence>
<proteinExistence type="predicted"/>
<dbReference type="Gene3D" id="3.40.50.1580">
    <property type="entry name" value="Nucleoside phosphorylase domain"/>
    <property type="match status" value="1"/>
</dbReference>
<dbReference type="GO" id="GO:0019284">
    <property type="term" value="P:L-methionine salvage from S-adenosylmethionine"/>
    <property type="evidence" value="ECO:0007669"/>
    <property type="project" value="TreeGrafter"/>
</dbReference>
<evidence type="ECO:0000313" key="2">
    <source>
        <dbReference type="EMBL" id="CAB4701520.1"/>
    </source>
</evidence>
<dbReference type="GO" id="GO:0008930">
    <property type="term" value="F:methylthioadenosine nucleosidase activity"/>
    <property type="evidence" value="ECO:0007669"/>
    <property type="project" value="TreeGrafter"/>
</dbReference>
<dbReference type="PANTHER" id="PTHR46832:SF2">
    <property type="entry name" value="FUTALOSINE HYDROLASE"/>
    <property type="match status" value="1"/>
</dbReference>
<protein>
    <submittedName>
        <fullName evidence="2">Unannotated protein</fullName>
    </submittedName>
</protein>
<feature type="domain" description="Nucleoside phosphorylase" evidence="1">
    <location>
        <begin position="18"/>
        <end position="159"/>
    </location>
</feature>
<name>A0A6J6PPS1_9ZZZZ</name>
<dbReference type="InterPro" id="IPR000845">
    <property type="entry name" value="Nucleoside_phosphorylase_d"/>
</dbReference>
<dbReference type="AlphaFoldDB" id="A0A6J6PPS1"/>
<dbReference type="Pfam" id="PF01048">
    <property type="entry name" value="PNP_UDP_1"/>
    <property type="match status" value="1"/>
</dbReference>
<accession>A0A6J6PPS1</accession>